<dbReference type="EMBL" id="AJVK01000353">
    <property type="status" value="NOT_ANNOTATED_CDS"/>
    <property type="molecule type" value="Genomic_DNA"/>
</dbReference>
<dbReference type="PANTHER" id="PTHR24273">
    <property type="entry name" value="FI04643P-RELATED"/>
    <property type="match status" value="1"/>
</dbReference>
<dbReference type="Pfam" id="PF02494">
    <property type="entry name" value="HYR"/>
    <property type="match status" value="1"/>
</dbReference>
<dbReference type="InterPro" id="IPR000436">
    <property type="entry name" value="Sushi_SCR_CCP_dom"/>
</dbReference>
<dbReference type="PROSITE" id="PS50923">
    <property type="entry name" value="SUSHI"/>
    <property type="match status" value="1"/>
</dbReference>
<organism evidence="2 3">
    <name type="scientific">Phlebotomus papatasi</name>
    <name type="common">Sandfly</name>
    <dbReference type="NCBI Taxonomy" id="29031"/>
    <lineage>
        <taxon>Eukaryota</taxon>
        <taxon>Metazoa</taxon>
        <taxon>Ecdysozoa</taxon>
        <taxon>Arthropoda</taxon>
        <taxon>Hexapoda</taxon>
        <taxon>Insecta</taxon>
        <taxon>Pterygota</taxon>
        <taxon>Neoptera</taxon>
        <taxon>Endopterygota</taxon>
        <taxon>Diptera</taxon>
        <taxon>Nematocera</taxon>
        <taxon>Psychodoidea</taxon>
        <taxon>Psychodidae</taxon>
        <taxon>Phlebotomus</taxon>
        <taxon>Phlebotomus</taxon>
    </lineage>
</organism>
<dbReference type="VEuPathDB" id="VectorBase:PPAPM1_011224"/>
<evidence type="ECO:0000256" key="1">
    <source>
        <dbReference type="PROSITE-ProRule" id="PRU00302"/>
    </source>
</evidence>
<dbReference type="EnsemblMetazoa" id="PPAI002848-RA">
    <property type="protein sequence ID" value="PPAI002848-PA"/>
    <property type="gene ID" value="PPAI002848"/>
</dbReference>
<name>A0A1B0D5U1_PHLPP</name>
<protein>
    <recommendedName>
        <fullName evidence="4">HYR domain-containing protein</fullName>
    </recommendedName>
</protein>
<dbReference type="CDD" id="cd00033">
    <property type="entry name" value="CCP"/>
    <property type="match status" value="1"/>
</dbReference>
<dbReference type="InterPro" id="IPR003410">
    <property type="entry name" value="HYR_dom"/>
</dbReference>
<dbReference type="SUPFAM" id="SSF57535">
    <property type="entry name" value="Complement control module/SCR domain"/>
    <property type="match status" value="1"/>
</dbReference>
<dbReference type="VEuPathDB" id="VectorBase:PPAI002848"/>
<dbReference type="EMBL" id="AJVK01000352">
    <property type="status" value="NOT_ANNOTATED_CDS"/>
    <property type="molecule type" value="Genomic_DNA"/>
</dbReference>
<dbReference type="PROSITE" id="PS50825">
    <property type="entry name" value="HYR"/>
    <property type="match status" value="1"/>
</dbReference>
<keyword evidence="1" id="KW-0768">Sushi</keyword>
<comment type="caution">
    <text evidence="1">Lacks conserved residue(s) required for the propagation of feature annotation.</text>
</comment>
<dbReference type="InterPro" id="IPR035976">
    <property type="entry name" value="Sushi/SCR/CCP_sf"/>
</dbReference>
<proteinExistence type="predicted"/>
<evidence type="ECO:0000313" key="2">
    <source>
        <dbReference type="EnsemblMetazoa" id="PPAI002848-PA"/>
    </source>
</evidence>
<keyword evidence="3" id="KW-1185">Reference proteome</keyword>
<sequence>LDVRGNSTLDVTCPPLFPPKHGYLECSRDRGGSEMKGNVQESTRITNLPGSVCILRCPGGFRVSGSFSVQCDTQGKWRGEQDGVCIKFPTPHLTCPPDIRVEVSPGEDAATVQVTPKTDSSTLESVPSWVLSQGGKLRLQVGAINITYIARHPISRVSVSCTFSVTVLDGQPPSVTFCPAAQKHTLDDNSSSIPVTWPEPSFTDNINVSDVTRTNIPGNYFGVGSHLVTYTAHDEAGWSTKCSFKILIGSSMRRLQEQFLRSQLPKYHELY</sequence>
<evidence type="ECO:0000313" key="3">
    <source>
        <dbReference type="Proteomes" id="UP000092462"/>
    </source>
</evidence>
<dbReference type="Pfam" id="PF00084">
    <property type="entry name" value="Sushi"/>
    <property type="match status" value="1"/>
</dbReference>
<reference evidence="2" key="1">
    <citation type="submission" date="2022-08" db="UniProtKB">
        <authorList>
            <consortium name="EnsemblMetazoa"/>
        </authorList>
    </citation>
    <scope>IDENTIFICATION</scope>
    <source>
        <strain evidence="2">Israel</strain>
    </source>
</reference>
<dbReference type="Proteomes" id="UP000092462">
    <property type="component" value="Unassembled WGS sequence"/>
</dbReference>
<dbReference type="PANTHER" id="PTHR24273:SF32">
    <property type="entry name" value="HYALIN"/>
    <property type="match status" value="1"/>
</dbReference>
<accession>A0A1B0D5U1</accession>
<evidence type="ECO:0008006" key="4">
    <source>
        <dbReference type="Google" id="ProtNLM"/>
    </source>
</evidence>
<dbReference type="Gene3D" id="2.10.70.10">
    <property type="entry name" value="Complement Module, domain 1"/>
    <property type="match status" value="1"/>
</dbReference>
<dbReference type="AlphaFoldDB" id="A0A1B0D5U1"/>